<reference evidence="4" key="1">
    <citation type="submission" date="2016-10" db="EMBL/GenBank/DDBJ databases">
        <authorList>
            <person name="Varghese N."/>
            <person name="Submissions S."/>
        </authorList>
    </citation>
    <scope>NUCLEOTIDE SEQUENCE [LARGE SCALE GENOMIC DNA]</scope>
    <source>
        <strain evidence="4">DSM 45789</strain>
    </source>
</reference>
<evidence type="ECO:0000313" key="4">
    <source>
        <dbReference type="Proteomes" id="UP000198660"/>
    </source>
</evidence>
<evidence type="ECO:0000259" key="2">
    <source>
        <dbReference type="Pfam" id="PF02668"/>
    </source>
</evidence>
<dbReference type="InterPro" id="IPR003819">
    <property type="entry name" value="TauD/TfdA-like"/>
</dbReference>
<dbReference type="InterPro" id="IPR042098">
    <property type="entry name" value="TauD-like_sf"/>
</dbReference>
<dbReference type="Proteomes" id="UP000198660">
    <property type="component" value="Unassembled WGS sequence"/>
</dbReference>
<dbReference type="AlphaFoldDB" id="A0A1I6TM03"/>
<keyword evidence="3" id="KW-0223">Dioxygenase</keyword>
<gene>
    <name evidence="3" type="ORF">SAMN05444972_110122</name>
</gene>
<organism evidence="3 4">
    <name type="scientific">Marininema halotolerans</name>
    <dbReference type="NCBI Taxonomy" id="1155944"/>
    <lineage>
        <taxon>Bacteria</taxon>
        <taxon>Bacillati</taxon>
        <taxon>Bacillota</taxon>
        <taxon>Bacilli</taxon>
        <taxon>Bacillales</taxon>
        <taxon>Thermoactinomycetaceae</taxon>
        <taxon>Marininema</taxon>
    </lineage>
</organism>
<dbReference type="OrthoDB" id="480112at2"/>
<dbReference type="EMBL" id="FPAA01000010">
    <property type="protein sequence ID" value="SFS90194.1"/>
    <property type="molecule type" value="Genomic_DNA"/>
</dbReference>
<sequence>MVRPINSKAANALRRFHDAIRQVSFGIDLAPGRLVYIDNRFTLHSRDAFTPSVDESGRPLRWVQRVIVAPNLWNHRNLNQIKDRVFKPFADKEPATLSN</sequence>
<dbReference type="GO" id="GO:0051213">
    <property type="term" value="F:dioxygenase activity"/>
    <property type="evidence" value="ECO:0007669"/>
    <property type="project" value="UniProtKB-KW"/>
</dbReference>
<evidence type="ECO:0000313" key="3">
    <source>
        <dbReference type="EMBL" id="SFS90194.1"/>
    </source>
</evidence>
<protein>
    <submittedName>
        <fullName evidence="3">Taurine catabolism dioxygenase TauD, TfdA family</fullName>
    </submittedName>
</protein>
<accession>A0A1I6TM03</accession>
<dbReference type="Gene3D" id="3.60.130.10">
    <property type="entry name" value="Clavaminate synthase-like"/>
    <property type="match status" value="1"/>
</dbReference>
<dbReference type="Pfam" id="PF02668">
    <property type="entry name" value="TauD"/>
    <property type="match status" value="1"/>
</dbReference>
<name>A0A1I6TM03_9BACL</name>
<keyword evidence="4" id="KW-1185">Reference proteome</keyword>
<proteinExistence type="predicted"/>
<evidence type="ECO:0000256" key="1">
    <source>
        <dbReference type="ARBA" id="ARBA00023002"/>
    </source>
</evidence>
<keyword evidence="1" id="KW-0560">Oxidoreductase</keyword>
<dbReference type="SUPFAM" id="SSF51197">
    <property type="entry name" value="Clavaminate synthase-like"/>
    <property type="match status" value="1"/>
</dbReference>
<dbReference type="RefSeq" id="WP_091838182.1">
    <property type="nucleotide sequence ID" value="NZ_FPAA01000010.1"/>
</dbReference>
<feature type="domain" description="TauD/TfdA-like" evidence="2">
    <location>
        <begin position="9"/>
        <end position="66"/>
    </location>
</feature>